<accession>A0A0L6UA13</accession>
<dbReference type="Proteomes" id="UP000037035">
    <property type="component" value="Unassembled WGS sequence"/>
</dbReference>
<dbReference type="VEuPathDB" id="FungiDB:VP01_8196g1"/>
<reference evidence="1 2" key="1">
    <citation type="submission" date="2015-08" db="EMBL/GenBank/DDBJ databases">
        <title>Next Generation Sequencing and Analysis of the Genome of Puccinia sorghi L Schw, the Causal Agent of Maize Common Rust.</title>
        <authorList>
            <person name="Rochi L."/>
            <person name="Burguener G."/>
            <person name="Darino M."/>
            <person name="Turjanski A."/>
            <person name="Kreff E."/>
            <person name="Dieguez M.J."/>
            <person name="Sacco F."/>
        </authorList>
    </citation>
    <scope>NUCLEOTIDE SEQUENCE [LARGE SCALE GENOMIC DNA]</scope>
    <source>
        <strain evidence="1 2">RO10H11247</strain>
    </source>
</reference>
<sequence>MRVAYGHKSTSLKLKSLLLCAELGMTPYPVHSNKHQIRLWHKKPHLKTILKDLTSSLENNKTGKTWVQNTKRNLDILVKGVKLIDNKWTVDDKILYRVAWINSMRYLKLSLHPPALKPKGNIERVTQEQCTERQLRDSFIPNFYNVSLNKSQRGIIKRGIAYLSRLQMGALPTTKERIQKMEALQKDCDLTEYTCPF</sequence>
<dbReference type="EMBL" id="LAVV01013711">
    <property type="protein sequence ID" value="KNZ45373.1"/>
    <property type="molecule type" value="Genomic_DNA"/>
</dbReference>
<keyword evidence="2" id="KW-1185">Reference proteome</keyword>
<gene>
    <name evidence="1" type="ORF">VP01_8196g1</name>
</gene>
<protein>
    <submittedName>
        <fullName evidence="1">Putative signal peptide protein</fullName>
    </submittedName>
</protein>
<proteinExistence type="predicted"/>
<dbReference type="AlphaFoldDB" id="A0A0L6UA13"/>
<organism evidence="1 2">
    <name type="scientific">Puccinia sorghi</name>
    <dbReference type="NCBI Taxonomy" id="27349"/>
    <lineage>
        <taxon>Eukaryota</taxon>
        <taxon>Fungi</taxon>
        <taxon>Dikarya</taxon>
        <taxon>Basidiomycota</taxon>
        <taxon>Pucciniomycotina</taxon>
        <taxon>Pucciniomycetes</taxon>
        <taxon>Pucciniales</taxon>
        <taxon>Pucciniaceae</taxon>
        <taxon>Puccinia</taxon>
    </lineage>
</organism>
<comment type="caution">
    <text evidence="1">The sequence shown here is derived from an EMBL/GenBank/DDBJ whole genome shotgun (WGS) entry which is preliminary data.</text>
</comment>
<evidence type="ECO:0000313" key="1">
    <source>
        <dbReference type="EMBL" id="KNZ45373.1"/>
    </source>
</evidence>
<name>A0A0L6UA13_9BASI</name>
<evidence type="ECO:0000313" key="2">
    <source>
        <dbReference type="Proteomes" id="UP000037035"/>
    </source>
</evidence>
<feature type="non-terminal residue" evidence="1">
    <location>
        <position position="197"/>
    </location>
</feature>